<dbReference type="PANTHER" id="PTHR43198:SF2">
    <property type="entry name" value="SI:CH1073-67J19.1-RELATED"/>
    <property type="match status" value="1"/>
</dbReference>
<comment type="function">
    <text evidence="9">Catalyzes an amino-pyrimidine hydrolysis reaction at the C5' of the pyrimidine moiety of thiamine compounds, a reaction that is part of a thiamine salvage pathway.</text>
</comment>
<dbReference type="SUPFAM" id="SSF48613">
    <property type="entry name" value="Heme oxygenase-like"/>
    <property type="match status" value="1"/>
</dbReference>
<evidence type="ECO:0000256" key="5">
    <source>
        <dbReference type="ARBA" id="ARBA00012684"/>
    </source>
</evidence>
<name>A0AAW8TYI6_9ENTE</name>
<dbReference type="GO" id="GO:0050334">
    <property type="term" value="F:thiaminase activity"/>
    <property type="evidence" value="ECO:0007669"/>
    <property type="project" value="UniProtKB-EC"/>
</dbReference>
<comment type="catalytic activity">
    <reaction evidence="8 9">
        <text>thiamine + H2O = 5-(2-hydroxyethyl)-4-methylthiazole + 4-amino-5-hydroxymethyl-2-methylpyrimidine + H(+)</text>
        <dbReference type="Rhea" id="RHEA:17509"/>
        <dbReference type="ChEBI" id="CHEBI:15377"/>
        <dbReference type="ChEBI" id="CHEBI:15378"/>
        <dbReference type="ChEBI" id="CHEBI:16892"/>
        <dbReference type="ChEBI" id="CHEBI:17957"/>
        <dbReference type="ChEBI" id="CHEBI:18385"/>
        <dbReference type="EC" id="3.5.99.2"/>
    </reaction>
</comment>
<accession>A0AAW8TYI6</accession>
<dbReference type="InterPro" id="IPR016084">
    <property type="entry name" value="Haem_Oase-like_multi-hlx"/>
</dbReference>
<dbReference type="EMBL" id="JARQBJ010000006">
    <property type="protein sequence ID" value="MDT2811316.1"/>
    <property type="molecule type" value="Genomic_DNA"/>
</dbReference>
<sequence length="236" mass="27249">MTTFTERARLLADPYWQGSFEHPFVTGLQSGELAAENFRYYLLQDRYYLEHFSKLYDLIGQKTQDKEVKELMAENSRNLAAGELFVRETFFDELQITQGEIDQTPVAQTAYHYVSHLYRQLLEGGVAVACAGMLPCPWLYQEIGEKMIHQGSPNPLYQRWIATYATAEGARHLQRERQIVDRLYEAADKKQQAQMLQAFYISSQLEYQFWEMALTLETWPTGAKTSSKEAISNGTS</sequence>
<dbReference type="CDD" id="cd19364">
    <property type="entry name" value="TenA_C_BsTenA-like"/>
    <property type="match status" value="1"/>
</dbReference>
<reference evidence="11" key="1">
    <citation type="submission" date="2023-03" db="EMBL/GenBank/DDBJ databases">
        <authorList>
            <person name="Shen W."/>
            <person name="Cai J."/>
        </authorList>
    </citation>
    <scope>NUCLEOTIDE SEQUENCE</scope>
    <source>
        <strain evidence="11">B226-2</strain>
    </source>
</reference>
<evidence type="ECO:0000256" key="3">
    <source>
        <dbReference type="ARBA" id="ARBA00010264"/>
    </source>
</evidence>
<evidence type="ECO:0000256" key="8">
    <source>
        <dbReference type="ARBA" id="ARBA00048337"/>
    </source>
</evidence>
<proteinExistence type="inferred from homology"/>
<dbReference type="Pfam" id="PF03070">
    <property type="entry name" value="TENA_THI-4"/>
    <property type="match status" value="1"/>
</dbReference>
<dbReference type="GO" id="GO:0009228">
    <property type="term" value="P:thiamine biosynthetic process"/>
    <property type="evidence" value="ECO:0007669"/>
    <property type="project" value="UniProtKB-KW"/>
</dbReference>
<comment type="catalytic activity">
    <reaction evidence="1 9">
        <text>4-amino-5-aminomethyl-2-methylpyrimidine + H2O = 4-amino-5-hydroxymethyl-2-methylpyrimidine + NH4(+)</text>
        <dbReference type="Rhea" id="RHEA:31799"/>
        <dbReference type="ChEBI" id="CHEBI:15377"/>
        <dbReference type="ChEBI" id="CHEBI:16892"/>
        <dbReference type="ChEBI" id="CHEBI:28938"/>
        <dbReference type="ChEBI" id="CHEBI:63416"/>
        <dbReference type="EC" id="3.5.99.2"/>
    </reaction>
</comment>
<protein>
    <recommendedName>
        <fullName evidence="6 9">Aminopyrimidine aminohydrolase</fullName>
        <ecNumber evidence="5 9">3.5.99.2</ecNumber>
    </recommendedName>
</protein>
<evidence type="ECO:0000259" key="10">
    <source>
        <dbReference type="Pfam" id="PF03070"/>
    </source>
</evidence>
<dbReference type="GO" id="GO:0005829">
    <property type="term" value="C:cytosol"/>
    <property type="evidence" value="ECO:0007669"/>
    <property type="project" value="TreeGrafter"/>
</dbReference>
<dbReference type="InterPro" id="IPR004305">
    <property type="entry name" value="Thiaminase-2/PQQC"/>
</dbReference>
<dbReference type="PANTHER" id="PTHR43198">
    <property type="entry name" value="BIFUNCTIONAL TH2 PROTEIN"/>
    <property type="match status" value="1"/>
</dbReference>
<evidence type="ECO:0000256" key="4">
    <source>
        <dbReference type="ARBA" id="ARBA00011881"/>
    </source>
</evidence>
<dbReference type="NCBIfam" id="TIGR04306">
    <property type="entry name" value="salvage_TenA"/>
    <property type="match status" value="1"/>
</dbReference>
<evidence type="ECO:0000256" key="1">
    <source>
        <dbReference type="ARBA" id="ARBA00001881"/>
    </source>
</evidence>
<evidence type="ECO:0000256" key="9">
    <source>
        <dbReference type="RuleBase" id="RU363093"/>
    </source>
</evidence>
<evidence type="ECO:0000256" key="7">
    <source>
        <dbReference type="ARBA" id="ARBA00022977"/>
    </source>
</evidence>
<evidence type="ECO:0000256" key="2">
    <source>
        <dbReference type="ARBA" id="ARBA00004948"/>
    </source>
</evidence>
<comment type="caution">
    <text evidence="11">The sequence shown here is derived from an EMBL/GenBank/DDBJ whole genome shotgun (WGS) entry which is preliminary data.</text>
</comment>
<evidence type="ECO:0000256" key="6">
    <source>
        <dbReference type="ARBA" id="ARBA00013647"/>
    </source>
</evidence>
<organism evidence="11 12">
    <name type="scientific">Enterococcus asini</name>
    <dbReference type="NCBI Taxonomy" id="57732"/>
    <lineage>
        <taxon>Bacteria</taxon>
        <taxon>Bacillati</taxon>
        <taxon>Bacillota</taxon>
        <taxon>Bacilli</taxon>
        <taxon>Lactobacillales</taxon>
        <taxon>Enterococcaceae</taxon>
        <taxon>Enterococcus</taxon>
    </lineage>
</organism>
<feature type="domain" description="Thiaminase-2/PQQC" evidence="10">
    <location>
        <begin position="13"/>
        <end position="215"/>
    </location>
</feature>
<keyword evidence="7 9" id="KW-0784">Thiamine biosynthesis</keyword>
<keyword evidence="9" id="KW-0378">Hydrolase</keyword>
<comment type="similarity">
    <text evidence="3 9">Belongs to the TenA family.</text>
</comment>
<dbReference type="InterPro" id="IPR027574">
    <property type="entry name" value="Thiaminase_II"/>
</dbReference>
<evidence type="ECO:0000313" key="12">
    <source>
        <dbReference type="Proteomes" id="UP001256711"/>
    </source>
</evidence>
<comment type="subunit">
    <text evidence="4">Homotetramer.</text>
</comment>
<dbReference type="InterPro" id="IPR050967">
    <property type="entry name" value="Thiamine_Salvage_TenA"/>
</dbReference>
<gene>
    <name evidence="11" type="primary">tenA</name>
    <name evidence="11" type="ORF">P7H43_12570</name>
</gene>
<dbReference type="RefSeq" id="WP_270598466.1">
    <property type="nucleotide sequence ID" value="NZ_CAJJLU010000005.1"/>
</dbReference>
<dbReference type="Gene3D" id="1.20.910.10">
    <property type="entry name" value="Heme oxygenase-like"/>
    <property type="match status" value="1"/>
</dbReference>
<dbReference type="AlphaFoldDB" id="A0AAW8TYI6"/>
<evidence type="ECO:0000313" key="11">
    <source>
        <dbReference type="EMBL" id="MDT2811316.1"/>
    </source>
</evidence>
<comment type="pathway">
    <text evidence="2 9">Cofactor biosynthesis; thiamine diphosphate biosynthesis.</text>
</comment>
<dbReference type="EC" id="3.5.99.2" evidence="5 9"/>
<dbReference type="Proteomes" id="UP001256711">
    <property type="component" value="Unassembled WGS sequence"/>
</dbReference>